<evidence type="ECO:0000313" key="2">
    <source>
        <dbReference type="EMBL" id="GIQ90847.1"/>
    </source>
</evidence>
<dbReference type="InterPro" id="IPR035979">
    <property type="entry name" value="RBD_domain_sf"/>
</dbReference>
<accession>A0A9K3D9R7</accession>
<reference evidence="2 3" key="1">
    <citation type="journal article" date="2018" name="PLoS ONE">
        <title>The draft genome of Kipferlia bialata reveals reductive genome evolution in fornicate parasites.</title>
        <authorList>
            <person name="Tanifuji G."/>
            <person name="Takabayashi S."/>
            <person name="Kume K."/>
            <person name="Takagi M."/>
            <person name="Nakayama T."/>
            <person name="Kamikawa R."/>
            <person name="Inagaki Y."/>
            <person name="Hashimoto T."/>
        </authorList>
    </citation>
    <scope>NUCLEOTIDE SEQUENCE [LARGE SCALE GENOMIC DNA]</scope>
    <source>
        <strain evidence="2">NY0173</strain>
    </source>
</reference>
<evidence type="ECO:0000256" key="1">
    <source>
        <dbReference type="SAM" id="Coils"/>
    </source>
</evidence>
<dbReference type="GO" id="GO:0003676">
    <property type="term" value="F:nucleic acid binding"/>
    <property type="evidence" value="ECO:0007669"/>
    <property type="project" value="InterPro"/>
</dbReference>
<evidence type="ECO:0008006" key="4">
    <source>
        <dbReference type="Google" id="ProtNLM"/>
    </source>
</evidence>
<dbReference type="OrthoDB" id="1749473at2759"/>
<protein>
    <recommendedName>
        <fullName evidence="4">RRM domain-containing protein</fullName>
    </recommendedName>
</protein>
<comment type="caution">
    <text evidence="2">The sequence shown here is derived from an EMBL/GenBank/DDBJ whole genome shotgun (WGS) entry which is preliminary data.</text>
</comment>
<organism evidence="2 3">
    <name type="scientific">Kipferlia bialata</name>
    <dbReference type="NCBI Taxonomy" id="797122"/>
    <lineage>
        <taxon>Eukaryota</taxon>
        <taxon>Metamonada</taxon>
        <taxon>Carpediemonas-like organisms</taxon>
        <taxon>Kipferlia</taxon>
    </lineage>
</organism>
<evidence type="ECO:0000313" key="3">
    <source>
        <dbReference type="Proteomes" id="UP000265618"/>
    </source>
</evidence>
<sequence length="103" mass="11736">RAPKGVTTAGVGVQSARQLRVLRAQYKPHEQAKAQLESAKKKLSKTEQAVHDKKTLRTVHGRSWRDETLADWPDNDVRMFVGNLCPRVNDEQLHATFSKWPSF</sequence>
<dbReference type="EMBL" id="BDIP01006757">
    <property type="protein sequence ID" value="GIQ90847.1"/>
    <property type="molecule type" value="Genomic_DNA"/>
</dbReference>
<feature type="coiled-coil region" evidence="1">
    <location>
        <begin position="29"/>
        <end position="56"/>
    </location>
</feature>
<dbReference type="Proteomes" id="UP000265618">
    <property type="component" value="Unassembled WGS sequence"/>
</dbReference>
<keyword evidence="3" id="KW-1185">Reference proteome</keyword>
<dbReference type="InterPro" id="IPR012677">
    <property type="entry name" value="Nucleotide-bd_a/b_plait_sf"/>
</dbReference>
<keyword evidence="1" id="KW-0175">Coiled coil</keyword>
<dbReference type="AlphaFoldDB" id="A0A9K3D9R7"/>
<gene>
    <name evidence="2" type="ORF">KIPB_013805</name>
</gene>
<feature type="non-terminal residue" evidence="2">
    <location>
        <position position="103"/>
    </location>
</feature>
<dbReference type="Gene3D" id="3.30.70.330">
    <property type="match status" value="1"/>
</dbReference>
<proteinExistence type="predicted"/>
<feature type="non-terminal residue" evidence="2">
    <location>
        <position position="1"/>
    </location>
</feature>
<dbReference type="SUPFAM" id="SSF54928">
    <property type="entry name" value="RNA-binding domain, RBD"/>
    <property type="match status" value="1"/>
</dbReference>
<name>A0A9K3D9R7_9EUKA</name>